<name>A0A0B3YVS3_9ALTE</name>
<dbReference type="RefSeq" id="WP_039223442.1">
    <property type="nucleotide sequence ID" value="NZ_JWLW01000066.1"/>
</dbReference>
<dbReference type="Pfam" id="PF22352">
    <property type="entry name" value="K319L-like_PKD"/>
    <property type="match status" value="1"/>
</dbReference>
<dbReference type="InterPro" id="IPR013783">
    <property type="entry name" value="Ig-like_fold"/>
</dbReference>
<protein>
    <submittedName>
        <fullName evidence="1">Uncharacterized protein</fullName>
    </submittedName>
</protein>
<dbReference type="OrthoDB" id="6338456at2"/>
<reference evidence="1 2" key="1">
    <citation type="submission" date="2014-12" db="EMBL/GenBank/DDBJ databases">
        <title>Genome sequencing of Alteromonas marina AD001.</title>
        <authorList>
            <person name="Adrian T.G.S."/>
            <person name="Chan K.G."/>
        </authorList>
    </citation>
    <scope>NUCLEOTIDE SEQUENCE [LARGE SCALE GENOMIC DNA]</scope>
    <source>
        <strain evidence="1 2">AD001</strain>
    </source>
</reference>
<organism evidence="1 2">
    <name type="scientific">Alteromonas marina</name>
    <dbReference type="NCBI Taxonomy" id="203795"/>
    <lineage>
        <taxon>Bacteria</taxon>
        <taxon>Pseudomonadati</taxon>
        <taxon>Pseudomonadota</taxon>
        <taxon>Gammaproteobacteria</taxon>
        <taxon>Alteromonadales</taxon>
        <taxon>Alteromonadaceae</taxon>
        <taxon>Alteromonas/Salinimonas group</taxon>
        <taxon>Alteromonas</taxon>
    </lineage>
</organism>
<evidence type="ECO:0000313" key="2">
    <source>
        <dbReference type="Proteomes" id="UP000031197"/>
    </source>
</evidence>
<evidence type="ECO:0000313" key="1">
    <source>
        <dbReference type="EMBL" id="KHT44639.1"/>
    </source>
</evidence>
<keyword evidence="2" id="KW-1185">Reference proteome</keyword>
<dbReference type="PROSITE" id="PS51257">
    <property type="entry name" value="PROKAR_LIPOPROTEIN"/>
    <property type="match status" value="1"/>
</dbReference>
<dbReference type="Gene3D" id="2.60.40.10">
    <property type="entry name" value="Immunoglobulins"/>
    <property type="match status" value="1"/>
</dbReference>
<sequence>MKKVRMSLTAVVIAISACSSDENNVKTPHVVEAGERQIIDERSMVVLQGNASDTQGSVSVQWEQISGEAVDIEGANTLTASFRAPSTSDDETLVFRLTATDGEGVRASDDVSVVVNDRRASFQG</sequence>
<dbReference type="Proteomes" id="UP000031197">
    <property type="component" value="Unassembled WGS sequence"/>
</dbReference>
<proteinExistence type="predicted"/>
<dbReference type="AlphaFoldDB" id="A0A0B3YVS3"/>
<dbReference type="EMBL" id="JWLW01000066">
    <property type="protein sequence ID" value="KHT44639.1"/>
    <property type="molecule type" value="Genomic_DNA"/>
</dbReference>
<gene>
    <name evidence="1" type="ORF">RJ41_17450</name>
</gene>
<comment type="caution">
    <text evidence="1">The sequence shown here is derived from an EMBL/GenBank/DDBJ whole genome shotgun (WGS) entry which is preliminary data.</text>
</comment>
<accession>A0A0B3YVS3</accession>